<evidence type="ECO:0000256" key="5">
    <source>
        <dbReference type="PROSITE-ProRule" id="PRU10085"/>
    </source>
</evidence>
<dbReference type="CDD" id="cd07017">
    <property type="entry name" value="S14_ClpP_2"/>
    <property type="match status" value="1"/>
</dbReference>
<evidence type="ECO:0000256" key="6">
    <source>
        <dbReference type="PROSITE-ProRule" id="PRU10086"/>
    </source>
</evidence>
<dbReference type="Proteomes" id="UP000011086">
    <property type="component" value="Unassembled WGS sequence"/>
</dbReference>
<dbReference type="Pfam" id="PF00574">
    <property type="entry name" value="CLP_protease"/>
    <property type="match status" value="1"/>
</dbReference>
<evidence type="ECO:0000256" key="2">
    <source>
        <dbReference type="ARBA" id="ARBA00022670"/>
    </source>
</evidence>
<keyword evidence="4 7" id="KW-0720">Serine protease</keyword>
<dbReference type="HAMAP" id="MF_00444">
    <property type="entry name" value="ClpP"/>
    <property type="match status" value="1"/>
</dbReference>
<dbReference type="FunFam" id="3.90.226.10:FF:000002">
    <property type="entry name" value="ATP-dependent Clp protease proteolytic subunit"/>
    <property type="match status" value="1"/>
</dbReference>
<proteinExistence type="inferred from homology"/>
<feature type="active site" evidence="5">
    <location>
        <position position="143"/>
    </location>
</feature>
<dbReference type="GO" id="GO:0004252">
    <property type="term" value="F:serine-type endopeptidase activity"/>
    <property type="evidence" value="ECO:0007669"/>
    <property type="project" value="UniProtKB-EC"/>
</dbReference>
<dbReference type="InterPro" id="IPR029045">
    <property type="entry name" value="ClpP/crotonase-like_dom_sf"/>
</dbReference>
<dbReference type="InterPro" id="IPR023562">
    <property type="entry name" value="ClpP/TepA"/>
</dbReference>
<feature type="region of interest" description="Disordered" evidence="9">
    <location>
        <begin position="253"/>
        <end position="274"/>
    </location>
</feature>
<comment type="similarity">
    <text evidence="1 8">Belongs to the peptidase S14 family.</text>
</comment>
<dbReference type="GO" id="GO:0006515">
    <property type="term" value="P:protein quality control for misfolded or incompletely synthesized proteins"/>
    <property type="evidence" value="ECO:0007669"/>
    <property type="project" value="TreeGrafter"/>
</dbReference>
<dbReference type="NCBIfam" id="NF001368">
    <property type="entry name" value="PRK00277.1"/>
    <property type="match status" value="1"/>
</dbReference>
<sequence length="274" mass="29605">MNIPRIFRHTLTRGAPSVSRVAACQRASLNLSNARSFSHSRPPQAGVPMPLVTEVTAGGWRTSDIFSKLLQERIVCLNGPIDDWTQASVTAQLLWLEQDSPHKPITLYINSPGGQVSSGLAIYDTMNYISSPVHTVCVGMAASMGAILLLGGAAGQRYALPHSQIMVHQPLGSTQGQASDIIIYAKQITRIRSQINDIMRRHLNTAAGRERFAAQEVDEMMERDKYLTADEAVELGIVDKILTSRSDAVASALNDATGGRSAAAPAEAQDEKKN</sequence>
<dbReference type="PANTHER" id="PTHR10381:SF11">
    <property type="entry name" value="ATP-DEPENDENT CLP PROTEASE PROTEOLYTIC SUBUNIT, MITOCHONDRIAL"/>
    <property type="match status" value="1"/>
</dbReference>
<keyword evidence="2 7" id="KW-0645">Protease</keyword>
<dbReference type="InterPro" id="IPR001907">
    <property type="entry name" value="ClpP"/>
</dbReference>
<evidence type="ECO:0000256" key="1">
    <source>
        <dbReference type="ARBA" id="ARBA00007039"/>
    </source>
</evidence>
<evidence type="ECO:0000256" key="7">
    <source>
        <dbReference type="RuleBase" id="RU000549"/>
    </source>
</evidence>
<accession>A0AA97NYF0</accession>
<dbReference type="PRINTS" id="PR00127">
    <property type="entry name" value="CLPPROTEASEP"/>
</dbReference>
<dbReference type="Gene3D" id="3.90.226.10">
    <property type="entry name" value="2-enoyl-CoA Hydratase, Chain A, domain 1"/>
    <property type="match status" value="1"/>
</dbReference>
<evidence type="ECO:0000256" key="3">
    <source>
        <dbReference type="ARBA" id="ARBA00022801"/>
    </source>
</evidence>
<dbReference type="PROSITE" id="PS00382">
    <property type="entry name" value="CLP_PROTEASE_HIS"/>
    <property type="match status" value="1"/>
</dbReference>
<dbReference type="InterPro" id="IPR018215">
    <property type="entry name" value="ClpP_Ser_AS"/>
</dbReference>
<dbReference type="PROSITE" id="PS00381">
    <property type="entry name" value="CLP_PROTEASE_SER"/>
    <property type="match status" value="1"/>
</dbReference>
<dbReference type="GO" id="GO:0009368">
    <property type="term" value="C:endopeptidase Clp complex"/>
    <property type="evidence" value="ECO:0007669"/>
    <property type="project" value="TreeGrafter"/>
</dbReference>
<gene>
    <name evidence="10" type="ORF">OOU_Y34scaffold00534g50</name>
</gene>
<dbReference type="SUPFAM" id="SSF52096">
    <property type="entry name" value="ClpP/crotonase"/>
    <property type="match status" value="1"/>
</dbReference>
<evidence type="ECO:0000256" key="8">
    <source>
        <dbReference type="RuleBase" id="RU003567"/>
    </source>
</evidence>
<dbReference type="AlphaFoldDB" id="A0AA97NYF0"/>
<dbReference type="GO" id="GO:0004176">
    <property type="term" value="F:ATP-dependent peptidase activity"/>
    <property type="evidence" value="ECO:0007669"/>
    <property type="project" value="InterPro"/>
</dbReference>
<dbReference type="EMBL" id="JH793030">
    <property type="protein sequence ID" value="ELQ38575.1"/>
    <property type="molecule type" value="Genomic_DNA"/>
</dbReference>
<dbReference type="SMR" id="A0AA97NYF0"/>
<evidence type="ECO:0000256" key="4">
    <source>
        <dbReference type="ARBA" id="ARBA00022825"/>
    </source>
</evidence>
<dbReference type="EC" id="3.4.21.92" evidence="7"/>
<dbReference type="PANTHER" id="PTHR10381">
    <property type="entry name" value="ATP-DEPENDENT CLP PROTEASE PROTEOLYTIC SUBUNIT"/>
    <property type="match status" value="1"/>
</dbReference>
<dbReference type="InterPro" id="IPR033135">
    <property type="entry name" value="ClpP_His_AS"/>
</dbReference>
<feature type="active site" evidence="6">
    <location>
        <position position="168"/>
    </location>
</feature>
<name>A0AA97NYF0_PYRO3</name>
<evidence type="ECO:0000313" key="10">
    <source>
        <dbReference type="EMBL" id="ELQ38575.1"/>
    </source>
</evidence>
<keyword evidence="3 7" id="KW-0378">Hydrolase</keyword>
<organism evidence="10">
    <name type="scientific">Pyricularia oryzae (strain Y34)</name>
    <name type="common">Rice blast fungus</name>
    <name type="synonym">Magnaporthe oryzae</name>
    <dbReference type="NCBI Taxonomy" id="1143189"/>
    <lineage>
        <taxon>Eukaryota</taxon>
        <taxon>Fungi</taxon>
        <taxon>Dikarya</taxon>
        <taxon>Ascomycota</taxon>
        <taxon>Pezizomycotina</taxon>
        <taxon>Sordariomycetes</taxon>
        <taxon>Sordariomycetidae</taxon>
        <taxon>Magnaporthales</taxon>
        <taxon>Pyriculariaceae</taxon>
        <taxon>Pyricularia</taxon>
    </lineage>
</organism>
<dbReference type="GO" id="GO:0051117">
    <property type="term" value="F:ATPase binding"/>
    <property type="evidence" value="ECO:0007669"/>
    <property type="project" value="TreeGrafter"/>
</dbReference>
<protein>
    <recommendedName>
        <fullName evidence="8">ATP-dependent Clp protease proteolytic subunit</fullName>
        <ecNumber evidence="7">3.4.21.92</ecNumber>
    </recommendedName>
</protein>
<evidence type="ECO:0000256" key="9">
    <source>
        <dbReference type="SAM" id="MobiDB-lite"/>
    </source>
</evidence>
<reference evidence="10" key="1">
    <citation type="journal article" date="2012" name="PLoS Genet.">
        <title>Comparative analysis of the genomes of two field isolates of the rice blast fungus Magnaporthe oryzae.</title>
        <authorList>
            <person name="Xue M."/>
            <person name="Yang J."/>
            <person name="Li Z."/>
            <person name="Hu S."/>
            <person name="Yao N."/>
            <person name="Dean R.A."/>
            <person name="Zhao W."/>
            <person name="Shen M."/>
            <person name="Zhang H."/>
            <person name="Li C."/>
            <person name="Liu L."/>
            <person name="Cao L."/>
            <person name="Xu X."/>
            <person name="Xing Y."/>
            <person name="Hsiang T."/>
            <person name="Zhang Z."/>
            <person name="Xu J.R."/>
            <person name="Peng Y.L."/>
        </authorList>
    </citation>
    <scope>NUCLEOTIDE SEQUENCE</scope>
    <source>
        <strain evidence="10">Y34</strain>
    </source>
</reference>